<accession>A0ABD4WN29</accession>
<dbReference type="AlphaFoldDB" id="A0ABD4WN29"/>
<organism evidence="1 2">
    <name type="scientific">Priestia megaterium</name>
    <name type="common">Bacillus megaterium</name>
    <dbReference type="NCBI Taxonomy" id="1404"/>
    <lineage>
        <taxon>Bacteria</taxon>
        <taxon>Bacillati</taxon>
        <taxon>Bacillota</taxon>
        <taxon>Bacilli</taxon>
        <taxon>Bacillales</taxon>
        <taxon>Bacillaceae</taxon>
        <taxon>Priestia</taxon>
    </lineage>
</organism>
<dbReference type="RefSeq" id="WP_155008722.1">
    <property type="nucleotide sequence ID" value="NZ_JARAOX010000112.1"/>
</dbReference>
<comment type="caution">
    <text evidence="1">The sequence shown here is derived from an EMBL/GenBank/DDBJ whole genome shotgun (WGS) entry which is preliminary data.</text>
</comment>
<dbReference type="EMBL" id="JARAOX010000112">
    <property type="protein sequence ID" value="MDD9781415.1"/>
    <property type="molecule type" value="Genomic_DNA"/>
</dbReference>
<sequence>MFENKQNKIQNHLIKEGYDIKEFLKKNGEWYYFKVDTFWSGTHTIKAKDGFFGYDIQKV</sequence>
<name>A0ABD4WN29_PRIMG</name>
<proteinExistence type="predicted"/>
<dbReference type="Proteomes" id="UP001213771">
    <property type="component" value="Unassembled WGS sequence"/>
</dbReference>
<protein>
    <submittedName>
        <fullName evidence="1">Uncharacterized protein</fullName>
    </submittedName>
</protein>
<reference evidence="1 2" key="1">
    <citation type="submission" date="2023-02" db="EMBL/GenBank/DDBJ databases">
        <authorList>
            <person name="Olszewska D."/>
        </authorList>
    </citation>
    <scope>NUCLEOTIDE SEQUENCE [LARGE SCALE GENOMIC DNA]</scope>
    <source>
        <strain evidence="1 2">FDU301</strain>
    </source>
</reference>
<gene>
    <name evidence="1" type="ORF">PVE99_03160</name>
</gene>
<evidence type="ECO:0000313" key="2">
    <source>
        <dbReference type="Proteomes" id="UP001213771"/>
    </source>
</evidence>
<evidence type="ECO:0000313" key="1">
    <source>
        <dbReference type="EMBL" id="MDD9781415.1"/>
    </source>
</evidence>